<evidence type="ECO:0000256" key="6">
    <source>
        <dbReference type="SAM" id="SignalP"/>
    </source>
</evidence>
<dbReference type="InterPro" id="IPR018939">
    <property type="entry name" value="Autophagy-rel_prot_27"/>
</dbReference>
<evidence type="ECO:0000256" key="5">
    <source>
        <dbReference type="ARBA" id="ARBA00023136"/>
    </source>
</evidence>
<keyword evidence="4" id="KW-1133">Transmembrane helix</keyword>
<evidence type="ECO:0000256" key="4">
    <source>
        <dbReference type="ARBA" id="ARBA00022989"/>
    </source>
</evidence>
<accession>A0ABP0MC19</accession>
<keyword evidence="3 6" id="KW-0732">Signal</keyword>
<comment type="caution">
    <text evidence="7">The sequence shown here is derived from an EMBL/GenBank/DDBJ whole genome shotgun (WGS) entry which is preliminary data.</text>
</comment>
<feature type="chain" id="PRO_5045478058" evidence="6">
    <location>
        <begin position="31"/>
        <end position="350"/>
    </location>
</feature>
<protein>
    <submittedName>
        <fullName evidence="7">Uncharacterized protein</fullName>
    </submittedName>
</protein>
<gene>
    <name evidence="7" type="ORF">CCMP2556_LOCUS24640</name>
</gene>
<sequence>MNQQSCPTNPSKAAMASLVVLLAFAWSAEGYYGGTCGSAEVAGEIQGEDGVVCAPRCSASYECPTEFAAVQAQPQCMLQNVDQAFYCGLLCQADAQCPSGASCRKVGTQNVGLCIHPLSFSDWARLSSRMKLSIGFPSAPSGQSKGFQIAKAYSALQSLKRRYSISDGDADVVTVKEMLAAASSPNSLTDQQRGAWNKLETLLTHHSSKPAGLGAEVSSDLKLFSNNMLSGPAGWEREAESVVWNVEHIDHYGAASGLLRGIIEVAIVYLVCGAIYNYQMQGARGIHLIPHVGFWMNYPSLVMDGVKYATQMLSQYTGKEPPRFLDSGAPGGFQTLGAERDTFAHFEPSR</sequence>
<proteinExistence type="predicted"/>
<feature type="signal peptide" evidence="6">
    <location>
        <begin position="1"/>
        <end position="30"/>
    </location>
</feature>
<organism evidence="7 8">
    <name type="scientific">Durusdinium trenchii</name>
    <dbReference type="NCBI Taxonomy" id="1381693"/>
    <lineage>
        <taxon>Eukaryota</taxon>
        <taxon>Sar</taxon>
        <taxon>Alveolata</taxon>
        <taxon>Dinophyceae</taxon>
        <taxon>Suessiales</taxon>
        <taxon>Symbiodiniaceae</taxon>
        <taxon>Durusdinium</taxon>
    </lineage>
</organism>
<keyword evidence="5" id="KW-0472">Membrane</keyword>
<evidence type="ECO:0000256" key="2">
    <source>
        <dbReference type="ARBA" id="ARBA00022692"/>
    </source>
</evidence>
<evidence type="ECO:0000313" key="8">
    <source>
        <dbReference type="Proteomes" id="UP001642484"/>
    </source>
</evidence>
<keyword evidence="2" id="KW-0812">Transmembrane</keyword>
<comment type="subcellular location">
    <subcellularLocation>
        <location evidence="1">Membrane</location>
        <topology evidence="1">Single-pass membrane protein</topology>
    </subcellularLocation>
</comment>
<dbReference type="Proteomes" id="UP001642484">
    <property type="component" value="Unassembled WGS sequence"/>
</dbReference>
<dbReference type="EMBL" id="CAXAMN010016224">
    <property type="protein sequence ID" value="CAK9047690.1"/>
    <property type="molecule type" value="Genomic_DNA"/>
</dbReference>
<evidence type="ECO:0000313" key="7">
    <source>
        <dbReference type="EMBL" id="CAK9047690.1"/>
    </source>
</evidence>
<evidence type="ECO:0000256" key="1">
    <source>
        <dbReference type="ARBA" id="ARBA00004167"/>
    </source>
</evidence>
<evidence type="ECO:0000256" key="3">
    <source>
        <dbReference type="ARBA" id="ARBA00022729"/>
    </source>
</evidence>
<reference evidence="7 8" key="1">
    <citation type="submission" date="2024-02" db="EMBL/GenBank/DDBJ databases">
        <authorList>
            <person name="Chen Y."/>
            <person name="Shah S."/>
            <person name="Dougan E. K."/>
            <person name="Thang M."/>
            <person name="Chan C."/>
        </authorList>
    </citation>
    <scope>NUCLEOTIDE SEQUENCE [LARGE SCALE GENOMIC DNA]</scope>
</reference>
<keyword evidence="8" id="KW-1185">Reference proteome</keyword>
<dbReference type="Pfam" id="PF09451">
    <property type="entry name" value="ATG27"/>
    <property type="match status" value="1"/>
</dbReference>
<name>A0ABP0MC19_9DINO</name>